<dbReference type="InterPro" id="IPR036236">
    <property type="entry name" value="Znf_C2H2_sf"/>
</dbReference>
<dbReference type="GO" id="GO:0005634">
    <property type="term" value="C:nucleus"/>
    <property type="evidence" value="ECO:0007669"/>
    <property type="project" value="UniProtKB-SubCell"/>
</dbReference>
<proteinExistence type="predicted"/>
<sequence>MEQLLKPERFDVLPTVAEADAKWIHWKRTFTNFTNKICDGTQESKLSLLCNYISAAVFLHIAEATCYSDAISILDSTYLVKKNDTFARHLLAIRNQQVSETVNDFLQALNQLSRNCDFRAVTAEQYRGEFIRDAFIRGLKYGNIRDHLLGNASSNNLEDAVNQAKTLELLESSSIKAHHKPQEKDVIQSHQIACVKIANAYHYPQHISSIADVNQNHQNFFNTKNAFPEQHEISTSVYNNQENFCSLVNVFEKHPKSSNTTENGIQLPCRMVNVNSGRQNNYNSENVVHDPPQRETQCKKRTKCTVNINFGHQNVNRTENVFQVPPEITNATQCNKKPIIIKEHQLIQDGNCFKCGVCEKRFESKRGLRRHLHVHEEGYVKVNHYLNKMTEEERKEKRSLRRHMEVHSDEKSYFTCEFCDKKFRLRVSLHKHFLTHTKKVTKKKTKTAELIESSSNERENSHESESY</sequence>
<evidence type="ECO:0000256" key="6">
    <source>
        <dbReference type="ARBA" id="ARBA00023242"/>
    </source>
</evidence>
<dbReference type="Gene3D" id="3.30.160.60">
    <property type="entry name" value="Classic Zinc Finger"/>
    <property type="match status" value="2"/>
</dbReference>
<dbReference type="EMBL" id="JAFNEN010000782">
    <property type="protein sequence ID" value="KAG8177395.1"/>
    <property type="molecule type" value="Genomic_DNA"/>
</dbReference>
<keyword evidence="5" id="KW-0862">Zinc</keyword>
<dbReference type="Proteomes" id="UP000827092">
    <property type="component" value="Unassembled WGS sequence"/>
</dbReference>
<dbReference type="InterPro" id="IPR013087">
    <property type="entry name" value="Znf_C2H2_type"/>
</dbReference>
<evidence type="ECO:0000256" key="4">
    <source>
        <dbReference type="ARBA" id="ARBA00022771"/>
    </source>
</evidence>
<evidence type="ECO:0000256" key="3">
    <source>
        <dbReference type="ARBA" id="ARBA00022737"/>
    </source>
</evidence>
<dbReference type="SMART" id="SM00355">
    <property type="entry name" value="ZnF_C2H2"/>
    <property type="match status" value="2"/>
</dbReference>
<evidence type="ECO:0000313" key="11">
    <source>
        <dbReference type="Proteomes" id="UP000827092"/>
    </source>
</evidence>
<dbReference type="SUPFAM" id="SSF57667">
    <property type="entry name" value="beta-beta-alpha zinc fingers"/>
    <property type="match status" value="2"/>
</dbReference>
<evidence type="ECO:0000256" key="5">
    <source>
        <dbReference type="ARBA" id="ARBA00022833"/>
    </source>
</evidence>
<evidence type="ECO:0000259" key="9">
    <source>
        <dbReference type="PROSITE" id="PS50157"/>
    </source>
</evidence>
<feature type="domain" description="C2H2-type" evidence="9">
    <location>
        <begin position="353"/>
        <end position="375"/>
    </location>
</feature>
<reference evidence="10 11" key="1">
    <citation type="journal article" date="2022" name="Nat. Ecol. Evol.">
        <title>A masculinizing supergene underlies an exaggerated male reproductive morph in a spider.</title>
        <authorList>
            <person name="Hendrickx F."/>
            <person name="De Corte Z."/>
            <person name="Sonet G."/>
            <person name="Van Belleghem S.M."/>
            <person name="Kostlbacher S."/>
            <person name="Vangestel C."/>
        </authorList>
    </citation>
    <scope>NUCLEOTIDE SEQUENCE [LARGE SCALE GENOMIC DNA]</scope>
    <source>
        <strain evidence="10">W744_W776</strain>
    </source>
</reference>
<dbReference type="AlphaFoldDB" id="A0AAV6U1I1"/>
<dbReference type="InterPro" id="IPR050888">
    <property type="entry name" value="ZnF_C2H2-type_TF"/>
</dbReference>
<dbReference type="PANTHER" id="PTHR24406">
    <property type="entry name" value="TRANSCRIPTIONAL REPRESSOR CTCFL-RELATED"/>
    <property type="match status" value="1"/>
</dbReference>
<comment type="caution">
    <text evidence="10">The sequence shown here is derived from an EMBL/GenBank/DDBJ whole genome shotgun (WGS) entry which is preliminary data.</text>
</comment>
<evidence type="ECO:0000256" key="2">
    <source>
        <dbReference type="ARBA" id="ARBA00022723"/>
    </source>
</evidence>
<name>A0AAV6U1I1_9ARAC</name>
<dbReference type="PROSITE" id="PS00028">
    <property type="entry name" value="ZINC_FINGER_C2H2_1"/>
    <property type="match status" value="2"/>
</dbReference>
<accession>A0AAV6U1I1</accession>
<keyword evidence="4 7" id="KW-0863">Zinc-finger</keyword>
<feature type="compositionally biased region" description="Basic and acidic residues" evidence="8">
    <location>
        <begin position="455"/>
        <end position="467"/>
    </location>
</feature>
<organism evidence="10 11">
    <name type="scientific">Oedothorax gibbosus</name>
    <dbReference type="NCBI Taxonomy" id="931172"/>
    <lineage>
        <taxon>Eukaryota</taxon>
        <taxon>Metazoa</taxon>
        <taxon>Ecdysozoa</taxon>
        <taxon>Arthropoda</taxon>
        <taxon>Chelicerata</taxon>
        <taxon>Arachnida</taxon>
        <taxon>Araneae</taxon>
        <taxon>Araneomorphae</taxon>
        <taxon>Entelegynae</taxon>
        <taxon>Araneoidea</taxon>
        <taxon>Linyphiidae</taxon>
        <taxon>Erigoninae</taxon>
        <taxon>Oedothorax</taxon>
    </lineage>
</organism>
<evidence type="ECO:0000313" key="10">
    <source>
        <dbReference type="EMBL" id="KAG8177395.1"/>
    </source>
</evidence>
<keyword evidence="11" id="KW-1185">Reference proteome</keyword>
<dbReference type="GO" id="GO:0008270">
    <property type="term" value="F:zinc ion binding"/>
    <property type="evidence" value="ECO:0007669"/>
    <property type="project" value="UniProtKB-KW"/>
</dbReference>
<evidence type="ECO:0000256" key="1">
    <source>
        <dbReference type="ARBA" id="ARBA00004123"/>
    </source>
</evidence>
<protein>
    <recommendedName>
        <fullName evidence="9">C2H2-type domain-containing protein</fullName>
    </recommendedName>
</protein>
<gene>
    <name evidence="10" type="ORF">JTE90_016738</name>
</gene>
<feature type="region of interest" description="Disordered" evidence="8">
    <location>
        <begin position="442"/>
        <end position="467"/>
    </location>
</feature>
<feature type="domain" description="C2H2-type" evidence="9">
    <location>
        <begin position="414"/>
        <end position="441"/>
    </location>
</feature>
<keyword evidence="6" id="KW-0539">Nucleus</keyword>
<evidence type="ECO:0000256" key="7">
    <source>
        <dbReference type="PROSITE-ProRule" id="PRU00042"/>
    </source>
</evidence>
<evidence type="ECO:0000256" key="8">
    <source>
        <dbReference type="SAM" id="MobiDB-lite"/>
    </source>
</evidence>
<keyword evidence="3" id="KW-0677">Repeat</keyword>
<keyword evidence="2" id="KW-0479">Metal-binding</keyword>
<comment type="subcellular location">
    <subcellularLocation>
        <location evidence="1">Nucleus</location>
    </subcellularLocation>
</comment>
<dbReference type="PROSITE" id="PS50157">
    <property type="entry name" value="ZINC_FINGER_C2H2_2"/>
    <property type="match status" value="2"/>
</dbReference>